<dbReference type="InterPro" id="IPR056517">
    <property type="entry name" value="INTS7_HB"/>
</dbReference>
<dbReference type="FunFam" id="2.60.40.10:FF:000402">
    <property type="entry name" value="Protein tyrosine kinase 7 (inactive)"/>
    <property type="match status" value="1"/>
</dbReference>
<dbReference type="GO" id="GO:0070593">
    <property type="term" value="P:dendrite self-avoidance"/>
    <property type="evidence" value="ECO:0007669"/>
    <property type="project" value="TreeGrafter"/>
</dbReference>
<dbReference type="FunFam" id="3.30.70.270:FF:000020">
    <property type="entry name" value="Transposon Tf2-6 polyprotein-like Protein"/>
    <property type="match status" value="1"/>
</dbReference>
<dbReference type="Gene3D" id="3.10.10.10">
    <property type="entry name" value="HIV Type 1 Reverse Transcriptase, subunit A, domain 1"/>
    <property type="match status" value="1"/>
</dbReference>
<dbReference type="SUPFAM" id="SSF48726">
    <property type="entry name" value="Immunoglobulin"/>
    <property type="match status" value="7"/>
</dbReference>
<evidence type="ECO:0000256" key="8">
    <source>
        <dbReference type="ARBA" id="ARBA00022918"/>
    </source>
</evidence>
<organism evidence="18 19">
    <name type="scientific">Hirundo rustica rustica</name>
    <dbReference type="NCBI Taxonomy" id="333673"/>
    <lineage>
        <taxon>Eukaryota</taxon>
        <taxon>Metazoa</taxon>
        <taxon>Chordata</taxon>
        <taxon>Craniata</taxon>
        <taxon>Vertebrata</taxon>
        <taxon>Euteleostomi</taxon>
        <taxon>Archelosauria</taxon>
        <taxon>Archosauria</taxon>
        <taxon>Dinosauria</taxon>
        <taxon>Saurischia</taxon>
        <taxon>Theropoda</taxon>
        <taxon>Coelurosauria</taxon>
        <taxon>Aves</taxon>
        <taxon>Neognathae</taxon>
        <taxon>Neoaves</taxon>
        <taxon>Telluraves</taxon>
        <taxon>Australaves</taxon>
        <taxon>Passeriformes</taxon>
        <taxon>Sylvioidea</taxon>
        <taxon>Hirundinidae</taxon>
        <taxon>Hirundo</taxon>
    </lineage>
</organism>
<dbReference type="GO" id="GO:0015074">
    <property type="term" value="P:DNA integration"/>
    <property type="evidence" value="ECO:0007669"/>
    <property type="project" value="InterPro"/>
</dbReference>
<protein>
    <recommendedName>
        <fullName evidence="2">ribonuclease H</fullName>
        <ecNumber evidence="2">3.1.26.4</ecNumber>
    </recommendedName>
</protein>
<dbReference type="FunFam" id="2.60.40.10:FF:000377">
    <property type="entry name" value="Protein tyrosine kinase 7 (inactive)"/>
    <property type="match status" value="1"/>
</dbReference>
<dbReference type="GO" id="GO:0004523">
    <property type="term" value="F:RNA-DNA hybrid ribonuclease activity"/>
    <property type="evidence" value="ECO:0007669"/>
    <property type="project" value="UniProtKB-EC"/>
</dbReference>
<keyword evidence="13" id="KW-0472">Membrane</keyword>
<dbReference type="PROSITE" id="PS50994">
    <property type="entry name" value="INTEGRASE"/>
    <property type="match status" value="1"/>
</dbReference>
<keyword evidence="4" id="KW-0548">Nucleotidyltransferase</keyword>
<dbReference type="GO" id="GO:0004190">
    <property type="term" value="F:aspartic-type endopeptidase activity"/>
    <property type="evidence" value="ECO:0007669"/>
    <property type="project" value="InterPro"/>
</dbReference>
<keyword evidence="10" id="KW-0393">Immunoglobulin domain</keyword>
<dbReference type="SUPFAM" id="SSF50630">
    <property type="entry name" value="Acid proteases"/>
    <property type="match status" value="1"/>
</dbReference>
<dbReference type="InterPro" id="IPR003598">
    <property type="entry name" value="Ig_sub2"/>
</dbReference>
<feature type="domain" description="Ig-like" evidence="14">
    <location>
        <begin position="1126"/>
        <end position="1227"/>
    </location>
</feature>
<dbReference type="InterPro" id="IPR013783">
    <property type="entry name" value="Ig-like_fold"/>
</dbReference>
<dbReference type="EC" id="3.1.26.4" evidence="2"/>
<dbReference type="InterPro" id="IPR054519">
    <property type="entry name" value="INTS7_C"/>
</dbReference>
<feature type="domain" description="Ig-like" evidence="14">
    <location>
        <begin position="1427"/>
        <end position="1507"/>
    </location>
</feature>
<keyword evidence="9" id="KW-0233">DNA recombination</keyword>
<evidence type="ECO:0000256" key="7">
    <source>
        <dbReference type="ARBA" id="ARBA00022801"/>
    </source>
</evidence>
<sequence>MAAARALLVLDDINTRNPDLVPCTPVMWRKLVRLGPQEYSSALAIMKRDETEETVLDMAKKLRTYADAVHGPTHARIAALETRMRKLEDKIEENHKELKQDILQISAVQVRGSGTTRKRSLDREGKGIPRAKLWSFLRDCGENMKRWDGESTDAMTQRLHELLDGKTVEARENRVFWTVWIRWPGTSEPQKYEALVDTGAQCTLLPSRHVGEESVSIAGVTGGSQDFTLVEADVSLTGNEWKRHPIVTGPEAPCILGIDFLRNGYFKDPKGFRWAFGIAAVETEGVKQLNTLPGLSENPSAVGLLKVEEQQVPIATSIVHRRQYRTTRDAVIPIHKTIRELETQGVVSKTHSPFNSPIWPVRKSDGGWRLTVDYRALNEVTPPLSAAVPDMLELQYELESKAAKWYTTIDIANAFFSIPLAAECRPQFAFTWRGVQYTWNRLPQGWKHSPTICHGLIQAALEKGEALEHLQYIDDIIVWGNTAMEVFEKGEKIIHILLKAGFAIKKSKVKGPAREIQFLGVKWHDGRRQIPTEVINKITAMCPPTNKKETQAFLGAIGFWRMHIPEYSQIVSPLYLVTRKKNDFHWGPEQQQAFAQIKQEIAHAVALGPVRRDQSYRGSETNYTPTEKEILAAYEGVQAASEVVGTETQLLLAPRLPVLGWMFKAEVPSTHHATNATWSKWIALITQRARIGNPNRPGILEIITNWPEGENFVLMGEEEQEQMTHAEEAPPYNQLPAEETRYTLFTDGSCRIVGMNRKWKAAVWSPTRQVAQATEGEGGSSQLAELKAVQLALDIAEREKWPKLYLYTDSWMVANALWGWLEKWKKGNWQHRGKPIWAADEWKDIATRVEKLPVKVRHVDAHVPKSRANEEHRNNEQVEQAAKIEVSKIDLDWQHKGELFLARWAHDASGHQGRDATYKWARDQGVDLTMDSISQVIHDCETCAAIKQAKRVKPLWYGGRWSKYKYGEAWQIDYITLPQTRQGKHYVLTMVEATTGWLETYPVPHATARNTILGLEKQVLWRHGTPERIESDNGTRFKNSLINNWAREHGIEWVYHIPYHAPASGKVERYNGLLKTTLKALGGGSFKNWEQHLAKATWLVNTRGSTNRAGPAQSEPLHTVDGEKVPVVHVRAVGTQASILFTKEPYSQDALHGRGAILRCEVKEPADVEFQWLQNGLPVQDTEQRFKEGSNLQFAAVDRHRDAGVFQCLARNVLSGEEARSANASFNIKWIETGSVVLKQPASVAEIQPSSTVVLRCHIDGHPRPTWQWFRDGSPLPEGRGTYSVSSKERTLTLQSAGPDDNGLYYCCARSAVGFVCSRNNFTLNVVDESFPQAVIVPQDLIVTKNEEAVFDCQFAAVPPPTQEWLFEDNPISNRSKITVFANGSLLITQVRARSTGVYKCVGRGQRGKTLVLKATLRLAEIEDMAPFSPKVLTANQGHRVSCPAPQGVPTPQVWWERNQERVPTAGRVYQEAEQLIFTSITETDAGIYTCHAANKAGEKKQELSVTVATVPKWVEMPKDSQLEESKPGYLHCLSKASLKPTVTWYRNGVSISEDSRFEISENGTLRINNVEVYDGTMYKCVSSTPAGSIEGYARVHVLEKLKFTPPPQPLQCMEFDKEVTVSCSATGREKPTIQWTKTDGSSLPSHVSHNAGILSFHKVSRSDSGNYTCIASNRPQGEIRATVQLVVAVFVTFKLEPEPTTVYQGHTAMFQCQAEGDPVPHIQWKGKDKILDPGKLLPRIQIMPNGSLVIYDVTTEDSGKYTCIAGNSCNIKHREAFLYVVDKPAAEEDEGPGSHTPYKMIQTIGLSVGAAVAYIIIVLGLMFYCKKRRKAKRLKKHPEGEEPEMECLNGEAVPLESERFNLSMALQRVFAMDFLRISALLTPDLSKMKHSMEEFRNLATRYGDLYQSSFDADSATLRNVELYPLKIPESVYFPSHVDSTKHKNPLSCEDCHKHTACLCNAVIALLKVPLSFQRYFFQKLQSTSIKLALSPSPRNPAEPIAVQNNQQLALKVEGVVQHGSKPGLFRKIQSVCLNVSSVLQSKSGQDYKIPIDNMTNEMEQRVEPHNDYFSTQFLLNFVILGTHNITVESSVIDSNGIVWKTGPKTTIFVKSLEDPYSQQSDLVNAASTSKVPGRRVVCPGHNSELLDRLTLHPQCISALTGAWRKLRVHGHLNCAFSARELERAESTAGAPSAAAPSHGPRVSEATEGKEWSGVEWSGMEWNGMEWNGMEWNGMEWEWNGMECPLEERLGQAWVSGSLCSAAAQKTFQHVSLLRWFQLLLFFENASRVKITRKAILFSVKLK</sequence>
<dbReference type="PANTHER" id="PTHR10075:SF103">
    <property type="entry name" value="ROUNDABOUT HOMOLOG 4"/>
    <property type="match status" value="1"/>
</dbReference>
<evidence type="ECO:0000313" key="18">
    <source>
        <dbReference type="EMBL" id="RMC12426.1"/>
    </source>
</evidence>
<evidence type="ECO:0000256" key="9">
    <source>
        <dbReference type="ARBA" id="ARBA00023172"/>
    </source>
</evidence>
<comment type="caution">
    <text evidence="18">The sequence shown here is derived from an EMBL/GenBank/DDBJ whole genome shotgun (WGS) entry which is preliminary data.</text>
</comment>
<dbReference type="SUPFAM" id="SSF56672">
    <property type="entry name" value="DNA/RNA polymerases"/>
    <property type="match status" value="1"/>
</dbReference>
<evidence type="ECO:0000313" key="19">
    <source>
        <dbReference type="Proteomes" id="UP000269221"/>
    </source>
</evidence>
<feature type="transmembrane region" description="Helical" evidence="13">
    <location>
        <begin position="1805"/>
        <end position="1826"/>
    </location>
</feature>
<keyword evidence="8" id="KW-0695">RNA-directed DNA polymerase</keyword>
<feature type="domain" description="Ig-like" evidence="14">
    <location>
        <begin position="1692"/>
        <end position="1780"/>
    </location>
</feature>
<proteinExistence type="inferred from homology"/>
<dbReference type="Pfam" id="PF24437">
    <property type="entry name" value="INTS7_HB"/>
    <property type="match status" value="1"/>
</dbReference>
<dbReference type="InterPro" id="IPR002156">
    <property type="entry name" value="RNaseH_domain"/>
</dbReference>
<dbReference type="Gene3D" id="2.60.40.10">
    <property type="entry name" value="Immunoglobulins"/>
    <property type="match status" value="7"/>
</dbReference>
<comment type="similarity">
    <text evidence="1">Belongs to the beta type-B retroviral polymerase family. HERV class-II K(HML-2) pol subfamily.</text>
</comment>
<dbReference type="Proteomes" id="UP000269221">
    <property type="component" value="Unassembled WGS sequence"/>
</dbReference>
<keyword evidence="7" id="KW-0378">Hydrolase</keyword>
<accession>A0A3M0KH06</accession>
<dbReference type="FunFam" id="2.60.40.10:FF:000432">
    <property type="entry name" value="Protein tyrosine kinase 7 (inactive)"/>
    <property type="match status" value="1"/>
</dbReference>
<evidence type="ECO:0000259" key="16">
    <source>
        <dbReference type="PROSITE" id="PS50879"/>
    </source>
</evidence>
<dbReference type="GO" id="GO:0030424">
    <property type="term" value="C:axon"/>
    <property type="evidence" value="ECO:0007669"/>
    <property type="project" value="TreeGrafter"/>
</dbReference>
<dbReference type="InterPro" id="IPR013098">
    <property type="entry name" value="Ig_I-set"/>
</dbReference>
<dbReference type="Pfam" id="PF22965">
    <property type="entry name" value="INTS7_C"/>
    <property type="match status" value="1"/>
</dbReference>
<evidence type="ECO:0000256" key="1">
    <source>
        <dbReference type="ARBA" id="ARBA00010879"/>
    </source>
</evidence>
<dbReference type="InterPro" id="IPR043128">
    <property type="entry name" value="Rev_trsase/Diguanyl_cyclase"/>
</dbReference>
<dbReference type="InterPro" id="IPR007110">
    <property type="entry name" value="Ig-like_dom"/>
</dbReference>
<dbReference type="GO" id="GO:0006310">
    <property type="term" value="P:DNA recombination"/>
    <property type="evidence" value="ECO:0007669"/>
    <property type="project" value="UniProtKB-KW"/>
</dbReference>
<evidence type="ECO:0000256" key="4">
    <source>
        <dbReference type="ARBA" id="ARBA00022695"/>
    </source>
</evidence>
<dbReference type="SUPFAM" id="SSF53098">
    <property type="entry name" value="Ribonuclease H-like"/>
    <property type="match status" value="2"/>
</dbReference>
<dbReference type="InterPro" id="IPR001969">
    <property type="entry name" value="Aspartic_peptidase_AS"/>
</dbReference>
<evidence type="ECO:0000259" key="15">
    <source>
        <dbReference type="PROSITE" id="PS50878"/>
    </source>
</evidence>
<dbReference type="GO" id="GO:0006508">
    <property type="term" value="P:proteolysis"/>
    <property type="evidence" value="ECO:0007669"/>
    <property type="project" value="InterPro"/>
</dbReference>
<dbReference type="InterPro" id="IPR043502">
    <property type="entry name" value="DNA/RNA_pol_sf"/>
</dbReference>
<dbReference type="InterPro" id="IPR036179">
    <property type="entry name" value="Ig-like_dom_sf"/>
</dbReference>
<dbReference type="STRING" id="333673.A0A3M0KH06"/>
<dbReference type="InterPro" id="IPR000477">
    <property type="entry name" value="RT_dom"/>
</dbReference>
<dbReference type="PROSITE" id="PS50835">
    <property type="entry name" value="IG_LIKE"/>
    <property type="match status" value="7"/>
</dbReference>
<dbReference type="Pfam" id="PF13927">
    <property type="entry name" value="Ig_3"/>
    <property type="match status" value="2"/>
</dbReference>
<feature type="coiled-coil region" evidence="11">
    <location>
        <begin position="77"/>
        <end position="104"/>
    </location>
</feature>
<dbReference type="InterPro" id="IPR001584">
    <property type="entry name" value="Integrase_cat-core"/>
</dbReference>
<feature type="domain" description="Reverse transcriptase" evidence="15">
    <location>
        <begin position="342"/>
        <end position="523"/>
    </location>
</feature>
<dbReference type="Pfam" id="PF00078">
    <property type="entry name" value="RVT_1"/>
    <property type="match status" value="1"/>
</dbReference>
<evidence type="ECO:0000256" key="5">
    <source>
        <dbReference type="ARBA" id="ARBA00022722"/>
    </source>
</evidence>
<dbReference type="CDD" id="cd00096">
    <property type="entry name" value="Ig"/>
    <property type="match status" value="2"/>
</dbReference>
<feature type="domain" description="Ig-like" evidence="14">
    <location>
        <begin position="1332"/>
        <end position="1401"/>
    </location>
</feature>
<reference evidence="18 19" key="1">
    <citation type="submission" date="2018-07" db="EMBL/GenBank/DDBJ databases">
        <title>A high quality draft genome assembly of the barn swallow (H. rustica rustica).</title>
        <authorList>
            <person name="Formenti G."/>
            <person name="Chiara M."/>
            <person name="Poveda L."/>
            <person name="Francoijs K.-J."/>
            <person name="Bonisoli-Alquati A."/>
            <person name="Canova L."/>
            <person name="Gianfranceschi L."/>
            <person name="Horner D.S."/>
            <person name="Saino N."/>
        </authorList>
    </citation>
    <scope>NUCLEOTIDE SEQUENCE [LARGE SCALE GENOMIC DNA]</scope>
    <source>
        <strain evidence="18">Chelidonia</strain>
        <tissue evidence="18">Blood</tissue>
    </source>
</reference>
<evidence type="ECO:0000259" key="14">
    <source>
        <dbReference type="PROSITE" id="PS50835"/>
    </source>
</evidence>
<dbReference type="SMART" id="SM00409">
    <property type="entry name" value="IG"/>
    <property type="match status" value="7"/>
</dbReference>
<keyword evidence="6" id="KW-0255">Endonuclease</keyword>
<dbReference type="Pfam" id="PF07679">
    <property type="entry name" value="I-set"/>
    <property type="match status" value="4"/>
</dbReference>
<dbReference type="GO" id="GO:0005886">
    <property type="term" value="C:plasma membrane"/>
    <property type="evidence" value="ECO:0007669"/>
    <property type="project" value="TreeGrafter"/>
</dbReference>
<dbReference type="PANTHER" id="PTHR10075">
    <property type="entry name" value="BASIGIN RELATED"/>
    <property type="match status" value="1"/>
</dbReference>
<dbReference type="PROSITE" id="PS50879">
    <property type="entry name" value="RNASE_H_1"/>
    <property type="match status" value="1"/>
</dbReference>
<feature type="compositionally biased region" description="Low complexity" evidence="12">
    <location>
        <begin position="2187"/>
        <end position="2201"/>
    </location>
</feature>
<gene>
    <name evidence="18" type="ORF">DUI87_09941</name>
</gene>
<keyword evidence="19" id="KW-1185">Reference proteome</keyword>
<dbReference type="InterPro" id="IPR003599">
    <property type="entry name" value="Ig_sub"/>
</dbReference>
<dbReference type="InterPro" id="IPR036397">
    <property type="entry name" value="RNaseH_sf"/>
</dbReference>
<dbReference type="PROSITE" id="PS00141">
    <property type="entry name" value="ASP_PROTEASE"/>
    <property type="match status" value="1"/>
</dbReference>
<dbReference type="OrthoDB" id="9222336at2759"/>
<evidence type="ECO:0000256" key="2">
    <source>
        <dbReference type="ARBA" id="ARBA00012180"/>
    </source>
</evidence>
<feature type="domain" description="Ig-like" evidence="14">
    <location>
        <begin position="1235"/>
        <end position="1323"/>
    </location>
</feature>
<dbReference type="GO" id="GO:0007411">
    <property type="term" value="P:axon guidance"/>
    <property type="evidence" value="ECO:0007669"/>
    <property type="project" value="TreeGrafter"/>
</dbReference>
<evidence type="ECO:0000256" key="3">
    <source>
        <dbReference type="ARBA" id="ARBA00022679"/>
    </source>
</evidence>
<dbReference type="Gene3D" id="2.40.70.10">
    <property type="entry name" value="Acid Proteases"/>
    <property type="match status" value="1"/>
</dbReference>
<keyword evidence="5" id="KW-0540">Nuclease</keyword>
<dbReference type="GO" id="GO:0098632">
    <property type="term" value="F:cell-cell adhesion mediator activity"/>
    <property type="evidence" value="ECO:0007669"/>
    <property type="project" value="TreeGrafter"/>
</dbReference>
<dbReference type="PROSITE" id="PS50878">
    <property type="entry name" value="RT_POL"/>
    <property type="match status" value="1"/>
</dbReference>
<evidence type="ECO:0000256" key="13">
    <source>
        <dbReference type="SAM" id="Phobius"/>
    </source>
</evidence>
<dbReference type="EMBL" id="QRBI01000106">
    <property type="protein sequence ID" value="RMC12426.1"/>
    <property type="molecule type" value="Genomic_DNA"/>
</dbReference>
<dbReference type="FunFam" id="2.60.40.10:FF:000343">
    <property type="entry name" value="inactive tyrosine-protein kinase 7"/>
    <property type="match status" value="1"/>
</dbReference>
<dbReference type="FunFam" id="2.60.40.10:FF:000341">
    <property type="entry name" value="inactive tyrosine-protein kinase 7"/>
    <property type="match status" value="1"/>
</dbReference>
<evidence type="ECO:0000259" key="17">
    <source>
        <dbReference type="PROSITE" id="PS50994"/>
    </source>
</evidence>
<keyword evidence="13" id="KW-1133">Transmembrane helix</keyword>
<dbReference type="Pfam" id="PF00075">
    <property type="entry name" value="RNase_H"/>
    <property type="match status" value="1"/>
</dbReference>
<dbReference type="GO" id="GO:0003676">
    <property type="term" value="F:nucleic acid binding"/>
    <property type="evidence" value="ECO:0007669"/>
    <property type="project" value="InterPro"/>
</dbReference>
<dbReference type="Pfam" id="PF00665">
    <property type="entry name" value="rve"/>
    <property type="match status" value="1"/>
</dbReference>
<evidence type="ECO:0000256" key="6">
    <source>
        <dbReference type="ARBA" id="ARBA00022759"/>
    </source>
</evidence>
<dbReference type="GO" id="GO:0003964">
    <property type="term" value="F:RNA-directed DNA polymerase activity"/>
    <property type="evidence" value="ECO:0007669"/>
    <property type="project" value="UniProtKB-KW"/>
</dbReference>
<evidence type="ECO:0000256" key="10">
    <source>
        <dbReference type="ARBA" id="ARBA00023319"/>
    </source>
</evidence>
<feature type="region of interest" description="Disordered" evidence="12">
    <location>
        <begin position="2187"/>
        <end position="2210"/>
    </location>
</feature>
<feature type="domain" description="RNase H type-1" evidence="16">
    <location>
        <begin position="738"/>
        <end position="887"/>
    </location>
</feature>
<dbReference type="InterPro" id="IPR021109">
    <property type="entry name" value="Peptidase_aspartic_dom_sf"/>
</dbReference>
<dbReference type="SMART" id="SM00408">
    <property type="entry name" value="IGc2"/>
    <property type="match status" value="7"/>
</dbReference>
<feature type="domain" description="Ig-like" evidence="14">
    <location>
        <begin position="1606"/>
        <end position="1687"/>
    </location>
</feature>
<dbReference type="GO" id="GO:0007156">
    <property type="term" value="P:homophilic cell adhesion via plasma membrane adhesion molecules"/>
    <property type="evidence" value="ECO:0007669"/>
    <property type="project" value="TreeGrafter"/>
</dbReference>
<keyword evidence="13" id="KW-0812">Transmembrane</keyword>
<dbReference type="FunFam" id="2.60.40.10:FF:000395">
    <property type="entry name" value="Protein tyrosine kinase 7 (inactive)"/>
    <property type="match status" value="1"/>
</dbReference>
<evidence type="ECO:0000256" key="11">
    <source>
        <dbReference type="SAM" id="Coils"/>
    </source>
</evidence>
<evidence type="ECO:0000256" key="12">
    <source>
        <dbReference type="SAM" id="MobiDB-lite"/>
    </source>
</evidence>
<feature type="domain" description="Integrase catalytic" evidence="17">
    <location>
        <begin position="950"/>
        <end position="1124"/>
    </location>
</feature>
<keyword evidence="11" id="KW-0175">Coiled coil</keyword>
<dbReference type="Gene3D" id="3.30.420.10">
    <property type="entry name" value="Ribonuclease H-like superfamily/Ribonuclease H"/>
    <property type="match status" value="2"/>
</dbReference>
<dbReference type="Gene3D" id="3.30.70.270">
    <property type="match status" value="2"/>
</dbReference>
<feature type="domain" description="Ig-like" evidence="14">
    <location>
        <begin position="1512"/>
        <end position="1591"/>
    </location>
</feature>
<name>A0A3M0KH06_HIRRU</name>
<dbReference type="InterPro" id="IPR012337">
    <property type="entry name" value="RNaseH-like_sf"/>
</dbReference>
<keyword evidence="3" id="KW-0808">Transferase</keyword>